<evidence type="ECO:0000313" key="1">
    <source>
        <dbReference type="EMBL" id="GFZ87542.1"/>
    </source>
</evidence>
<dbReference type="Proteomes" id="UP000598120">
    <property type="component" value="Unassembled WGS sequence"/>
</dbReference>
<keyword evidence="2" id="KW-1185">Reference proteome</keyword>
<gene>
    <name evidence="1" type="ORF">GCM10011531_18770</name>
</gene>
<name>A0A8J2TQ77_9FLAO</name>
<dbReference type="EMBL" id="BMIC01000003">
    <property type="protein sequence ID" value="GFZ87542.1"/>
    <property type="molecule type" value="Genomic_DNA"/>
</dbReference>
<evidence type="ECO:0000313" key="2">
    <source>
        <dbReference type="Proteomes" id="UP000598120"/>
    </source>
</evidence>
<reference evidence="1 2" key="1">
    <citation type="journal article" date="2014" name="Int. J. Syst. Evol. Microbiol.">
        <title>Complete genome sequence of Corynebacterium casei LMG S-19264T (=DSM 44701T), isolated from a smear-ripened cheese.</title>
        <authorList>
            <consortium name="US DOE Joint Genome Institute (JGI-PGF)"/>
            <person name="Walter F."/>
            <person name="Albersmeier A."/>
            <person name="Kalinowski J."/>
            <person name="Ruckert C."/>
        </authorList>
    </citation>
    <scope>NUCLEOTIDE SEQUENCE [LARGE SCALE GENOMIC DNA]</scope>
    <source>
        <strain evidence="1 2">CGMCC 1.15295</strain>
    </source>
</reference>
<proteinExistence type="predicted"/>
<dbReference type="AlphaFoldDB" id="A0A8J2TQ77"/>
<comment type="caution">
    <text evidence="1">The sequence shown here is derived from an EMBL/GenBank/DDBJ whole genome shotgun (WGS) entry which is preliminary data.</text>
</comment>
<dbReference type="PROSITE" id="PS51257">
    <property type="entry name" value="PROKAR_LIPOPROTEIN"/>
    <property type="match status" value="1"/>
</dbReference>
<dbReference type="RefSeq" id="WP_188606110.1">
    <property type="nucleotide sequence ID" value="NZ_BMIC01000003.1"/>
</dbReference>
<protein>
    <submittedName>
        <fullName evidence="1">Uncharacterized protein</fullName>
    </submittedName>
</protein>
<organism evidence="1 2">
    <name type="scientific">Aquaticitalea lipolytica</name>
    <dbReference type="NCBI Taxonomy" id="1247562"/>
    <lineage>
        <taxon>Bacteria</taxon>
        <taxon>Pseudomonadati</taxon>
        <taxon>Bacteroidota</taxon>
        <taxon>Flavobacteriia</taxon>
        <taxon>Flavobacteriales</taxon>
        <taxon>Flavobacteriaceae</taxon>
        <taxon>Aquaticitalea</taxon>
    </lineage>
</organism>
<sequence length="184" mass="21746">MQKFYLVLVLVLTFSCTQTDNRITEFEKVLGERQTNALNLLVSDFEINLTKIYPNLTTEKGYRQYLNDMISDTISYYENYSFMSRKTITEYIESGLWNEVYETNYYFDINSKDSIETISVNNIGKYMQALYVVKDSDNLINKYWEKREAAGMMQNELVVNGILSSNPDFNDYFHKRIVVLEFSF</sequence>
<accession>A0A8J2TQ77</accession>